<dbReference type="Proteomes" id="UP000075882">
    <property type="component" value="Unassembled WGS sequence"/>
</dbReference>
<dbReference type="AlphaFoldDB" id="A0A8W7PUY2"/>
<feature type="region of interest" description="Disordered" evidence="1">
    <location>
        <begin position="288"/>
        <end position="345"/>
    </location>
</feature>
<protein>
    <submittedName>
        <fullName evidence="2">Uncharacterized protein</fullName>
    </submittedName>
</protein>
<evidence type="ECO:0000256" key="1">
    <source>
        <dbReference type="SAM" id="MobiDB-lite"/>
    </source>
</evidence>
<dbReference type="VEuPathDB" id="VectorBase:ACON2_029644"/>
<organism evidence="2">
    <name type="scientific">Anopheles coluzzii</name>
    <name type="common">African malaria mosquito</name>
    <dbReference type="NCBI Taxonomy" id="1518534"/>
    <lineage>
        <taxon>Eukaryota</taxon>
        <taxon>Metazoa</taxon>
        <taxon>Ecdysozoa</taxon>
        <taxon>Arthropoda</taxon>
        <taxon>Hexapoda</taxon>
        <taxon>Insecta</taxon>
        <taxon>Pterygota</taxon>
        <taxon>Neoptera</taxon>
        <taxon>Endopterygota</taxon>
        <taxon>Diptera</taxon>
        <taxon>Nematocera</taxon>
        <taxon>Culicoidea</taxon>
        <taxon>Culicidae</taxon>
        <taxon>Anophelinae</taxon>
        <taxon>Anopheles</taxon>
    </lineage>
</organism>
<sequence length="345" mass="38956">LTAVTARDVNKWQCCCSCGYIFTRGSRIERLLAKRSHIKGFSSEKCEFKSIFNTTKARSTYITGCFPTASQCTTMNKTKEKAKKASKNLRNVLALPLTIDWPRIPESEIKRCSRFLQEVERKHIVSGCNGVIRLLQSGQVLACFILDSFNPKVFGKLIIQMARKRNPSVLVLAVPSFPVDCGRNSTFMAVTKLKENEQSDAVQALLSWMKDVSLRNGFITQKQAEGSTIRRKKTKPPPAKKSAVNVPMTDEEVAKFYVYGSAVENKQAMKRFAQDTEDFISFSDTKSDVSVSRDKYQQPVQPRTKKFKPVKSTYVPPEGEPRAGQPQSCRAQEDETKEEEIKKIK</sequence>
<feature type="region of interest" description="Disordered" evidence="1">
    <location>
        <begin position="225"/>
        <end position="244"/>
    </location>
</feature>
<name>A0A8W7PUY2_ANOCL</name>
<evidence type="ECO:0000313" key="2">
    <source>
        <dbReference type="EnsemblMetazoa" id="ACOM037661-PA.1"/>
    </source>
</evidence>
<reference evidence="2" key="1">
    <citation type="submission" date="2022-08" db="UniProtKB">
        <authorList>
            <consortium name="EnsemblMetazoa"/>
        </authorList>
    </citation>
    <scope>IDENTIFICATION</scope>
</reference>
<dbReference type="EnsemblMetazoa" id="ACOM037661-RA">
    <property type="protein sequence ID" value="ACOM037661-PA.1"/>
    <property type="gene ID" value="ACOM037661"/>
</dbReference>
<proteinExistence type="predicted"/>
<feature type="compositionally biased region" description="Basic and acidic residues" evidence="1">
    <location>
        <begin position="331"/>
        <end position="345"/>
    </location>
</feature>
<accession>A0A8W7PUY2</accession>